<dbReference type="Proteomes" id="UP001597191">
    <property type="component" value="Unassembled WGS sequence"/>
</dbReference>
<keyword evidence="2" id="KW-1003">Cell membrane</keyword>
<dbReference type="RefSeq" id="WP_125647422.1">
    <property type="nucleotide sequence ID" value="NZ_JBHTOH010000038.1"/>
</dbReference>
<dbReference type="PANTHER" id="PTHR30012">
    <property type="entry name" value="GENERAL SECRETION PATHWAY PROTEIN"/>
    <property type="match status" value="1"/>
</dbReference>
<comment type="caution">
    <text evidence="8">The sequence shown here is derived from an EMBL/GenBank/DDBJ whole genome shotgun (WGS) entry which is preliminary data.</text>
</comment>
<dbReference type="EMBL" id="JBHTOH010000038">
    <property type="protein sequence ID" value="MFD1411286.1"/>
    <property type="molecule type" value="Genomic_DNA"/>
</dbReference>
<evidence type="ECO:0000256" key="3">
    <source>
        <dbReference type="ARBA" id="ARBA00022692"/>
    </source>
</evidence>
<feature type="domain" description="Type II secretion system protein GspF" evidence="7">
    <location>
        <begin position="35"/>
        <end position="146"/>
    </location>
</feature>
<organism evidence="8 9">
    <name type="scientific">Lapidilactobacillus gannanensis</name>
    <dbReference type="NCBI Taxonomy" id="2486002"/>
    <lineage>
        <taxon>Bacteria</taxon>
        <taxon>Bacillati</taxon>
        <taxon>Bacillota</taxon>
        <taxon>Bacilli</taxon>
        <taxon>Lactobacillales</taxon>
        <taxon>Lactobacillaceae</taxon>
        <taxon>Lapidilactobacillus</taxon>
    </lineage>
</organism>
<dbReference type="Pfam" id="PF00482">
    <property type="entry name" value="T2SSF"/>
    <property type="match status" value="2"/>
</dbReference>
<feature type="transmembrane region" description="Helical" evidence="6">
    <location>
        <begin position="317"/>
        <end position="338"/>
    </location>
</feature>
<evidence type="ECO:0000313" key="9">
    <source>
        <dbReference type="Proteomes" id="UP001597191"/>
    </source>
</evidence>
<evidence type="ECO:0000256" key="1">
    <source>
        <dbReference type="ARBA" id="ARBA00004651"/>
    </source>
</evidence>
<evidence type="ECO:0000259" key="7">
    <source>
        <dbReference type="Pfam" id="PF00482"/>
    </source>
</evidence>
<dbReference type="InterPro" id="IPR003004">
    <property type="entry name" value="GspF/PilC"/>
</dbReference>
<comment type="subcellular location">
    <subcellularLocation>
        <location evidence="1">Cell membrane</location>
        <topology evidence="1">Multi-pass membrane protein</topology>
    </subcellularLocation>
</comment>
<dbReference type="PANTHER" id="PTHR30012:SF0">
    <property type="entry name" value="TYPE II SECRETION SYSTEM PROTEIN F-RELATED"/>
    <property type="match status" value="1"/>
</dbReference>
<evidence type="ECO:0000256" key="6">
    <source>
        <dbReference type="SAM" id="Phobius"/>
    </source>
</evidence>
<feature type="domain" description="Type II secretion system protein GspF" evidence="7">
    <location>
        <begin position="215"/>
        <end position="336"/>
    </location>
</feature>
<gene>
    <name evidence="8" type="ORF">ACFQ4R_06685</name>
</gene>
<sequence>MVLSAQKLFRNSNTAKQLFLKPAELVDFLTLSGQLLAGGFTQNELLLITSDLQVLKAEQIQIVEQQLQAGASLATALSPLIKSQNLLAQLQIAEGQDALSRCCLDNANLLAEQQKQRRQLHSLLIYPIILFTLLLGLTGFVRLFLQPQLAVLNDGPMSTPLAIKMLRIAGLILLGFVFVGTVYYARLSKLARLRQQLHWPLVGHLYRYYLSYVICTDLSHLRKSGRSLAEILALLSDLQPKSLQAILARQTQEKLLTGQSLKCILQAESLLPSELNLLLGAHATAAIQTVELQTIAQQNYQKLVQGLERLLDQIQPCLFVLIALFLGGTYLQILLPIYQIMKGF</sequence>
<accession>A0ABW4BM37</accession>
<feature type="transmembrane region" description="Helical" evidence="6">
    <location>
        <begin position="165"/>
        <end position="185"/>
    </location>
</feature>
<evidence type="ECO:0000256" key="5">
    <source>
        <dbReference type="ARBA" id="ARBA00023136"/>
    </source>
</evidence>
<dbReference type="InterPro" id="IPR018076">
    <property type="entry name" value="T2SS_GspF_dom"/>
</dbReference>
<reference evidence="9" key="1">
    <citation type="journal article" date="2019" name="Int. J. Syst. Evol. Microbiol.">
        <title>The Global Catalogue of Microorganisms (GCM) 10K type strain sequencing project: providing services to taxonomists for standard genome sequencing and annotation.</title>
        <authorList>
            <consortium name="The Broad Institute Genomics Platform"/>
            <consortium name="The Broad Institute Genome Sequencing Center for Infectious Disease"/>
            <person name="Wu L."/>
            <person name="Ma J."/>
        </authorList>
    </citation>
    <scope>NUCLEOTIDE SEQUENCE [LARGE SCALE GENOMIC DNA]</scope>
    <source>
        <strain evidence="9">CCM 8937</strain>
    </source>
</reference>
<evidence type="ECO:0000256" key="4">
    <source>
        <dbReference type="ARBA" id="ARBA00022989"/>
    </source>
</evidence>
<name>A0ABW4BM37_9LACO</name>
<protein>
    <submittedName>
        <fullName evidence="8">Type II secretion system F family protein</fullName>
    </submittedName>
</protein>
<keyword evidence="4 6" id="KW-1133">Transmembrane helix</keyword>
<dbReference type="PRINTS" id="PR00812">
    <property type="entry name" value="BCTERIALGSPF"/>
</dbReference>
<keyword evidence="5 6" id="KW-0472">Membrane</keyword>
<evidence type="ECO:0000256" key="2">
    <source>
        <dbReference type="ARBA" id="ARBA00022475"/>
    </source>
</evidence>
<feature type="transmembrane region" description="Helical" evidence="6">
    <location>
        <begin position="123"/>
        <end position="145"/>
    </location>
</feature>
<keyword evidence="9" id="KW-1185">Reference proteome</keyword>
<keyword evidence="3 6" id="KW-0812">Transmembrane</keyword>
<proteinExistence type="predicted"/>
<evidence type="ECO:0000313" key="8">
    <source>
        <dbReference type="EMBL" id="MFD1411286.1"/>
    </source>
</evidence>